<dbReference type="AlphaFoldDB" id="A0A4Y7ISQ1"/>
<proteinExistence type="predicted"/>
<dbReference type="Proteomes" id="UP000316621">
    <property type="component" value="Chromosome 2"/>
</dbReference>
<name>A0A4Y7ISQ1_PAPSO</name>
<evidence type="ECO:0000313" key="1">
    <source>
        <dbReference type="EMBL" id="RZC50732.1"/>
    </source>
</evidence>
<dbReference type="Gramene" id="RZC50732">
    <property type="protein sequence ID" value="RZC50732"/>
    <property type="gene ID" value="C5167_019166"/>
</dbReference>
<dbReference type="EMBL" id="CM010716">
    <property type="protein sequence ID" value="RZC50732.1"/>
    <property type="molecule type" value="Genomic_DNA"/>
</dbReference>
<gene>
    <name evidence="1" type="ORF">C5167_019166</name>
</gene>
<reference evidence="1 2" key="1">
    <citation type="journal article" date="2018" name="Science">
        <title>The opium poppy genome and morphinan production.</title>
        <authorList>
            <person name="Guo L."/>
            <person name="Winzer T."/>
            <person name="Yang X."/>
            <person name="Li Y."/>
            <person name="Ning Z."/>
            <person name="He Z."/>
            <person name="Teodor R."/>
            <person name="Lu Y."/>
            <person name="Bowser T.A."/>
            <person name="Graham I.A."/>
            <person name="Ye K."/>
        </authorList>
    </citation>
    <scope>NUCLEOTIDE SEQUENCE [LARGE SCALE GENOMIC DNA]</scope>
    <source>
        <strain evidence="2">cv. HN1</strain>
        <tissue evidence="1">Leaves</tissue>
    </source>
</reference>
<keyword evidence="2" id="KW-1185">Reference proteome</keyword>
<protein>
    <submittedName>
        <fullName evidence="1">Uncharacterized protein</fullName>
    </submittedName>
</protein>
<accession>A0A4Y7ISQ1</accession>
<organism evidence="1 2">
    <name type="scientific">Papaver somniferum</name>
    <name type="common">Opium poppy</name>
    <dbReference type="NCBI Taxonomy" id="3469"/>
    <lineage>
        <taxon>Eukaryota</taxon>
        <taxon>Viridiplantae</taxon>
        <taxon>Streptophyta</taxon>
        <taxon>Embryophyta</taxon>
        <taxon>Tracheophyta</taxon>
        <taxon>Spermatophyta</taxon>
        <taxon>Magnoliopsida</taxon>
        <taxon>Ranunculales</taxon>
        <taxon>Papaveraceae</taxon>
        <taxon>Papaveroideae</taxon>
        <taxon>Papaver</taxon>
    </lineage>
</organism>
<sequence>MDFEGMGSLCKYVKVRVKQREGLQTLEAKGIVEPICDSEDLVVQGSRYIEQRRRVGGGCTIMFEDSERSLAQSLRNGCLNARAQMLSDVQAAQLVVRCLKLMEDLFMGRSLIKYDARLKVGGKKCCYDVSTGAECKLNDTCLAVKTSRFDIHFKHSLSELVASWNGGGPLYQRLEFEEYRRDDQFSSGNRLAQLLSFTHQKSQHLLESHWSPILHHLGRIYKTRIQHPRVIILSKPQ</sequence>
<evidence type="ECO:0000313" key="2">
    <source>
        <dbReference type="Proteomes" id="UP000316621"/>
    </source>
</evidence>